<evidence type="ECO:0000313" key="6">
    <source>
        <dbReference type="EMBL" id="QCO55749.1"/>
    </source>
</evidence>
<keyword evidence="2" id="KW-0597">Phosphoprotein</keyword>
<dbReference type="InterPro" id="IPR014030">
    <property type="entry name" value="Ketoacyl_synth_N"/>
</dbReference>
<organism evidence="6 7">
    <name type="scientific">Pseudorhodobacter turbinis</name>
    <dbReference type="NCBI Taxonomy" id="2500533"/>
    <lineage>
        <taxon>Bacteria</taxon>
        <taxon>Pseudomonadati</taxon>
        <taxon>Pseudomonadota</taxon>
        <taxon>Alphaproteobacteria</taxon>
        <taxon>Rhodobacterales</taxon>
        <taxon>Paracoccaceae</taxon>
        <taxon>Pseudorhodobacter</taxon>
    </lineage>
</organism>
<dbReference type="SMART" id="SM00822">
    <property type="entry name" value="PKS_KR"/>
    <property type="match status" value="1"/>
</dbReference>
<dbReference type="InterPro" id="IPR020806">
    <property type="entry name" value="PKS_PP-bd"/>
</dbReference>
<dbReference type="FunFam" id="1.10.1200.10:FF:000016">
    <property type="entry name" value="Non-ribosomal peptide synthase"/>
    <property type="match status" value="1"/>
</dbReference>
<reference evidence="6 7" key="1">
    <citation type="submission" date="2019-05" db="EMBL/GenBank/DDBJ databases">
        <title>Pseudorhodobacter turbinis sp. nov., isolated from the gut of the Korean turban shell.</title>
        <authorList>
            <person name="Jeong Y.-S."/>
            <person name="Kang W.-R."/>
            <person name="Bae J.-W."/>
        </authorList>
    </citation>
    <scope>NUCLEOTIDE SEQUENCE [LARGE SCALE GENOMIC DNA]</scope>
    <source>
        <strain evidence="6 7">S12M18</strain>
    </source>
</reference>
<feature type="domain" description="Ketosynthase family 3 (KS3)" evidence="5">
    <location>
        <begin position="31"/>
        <end position="450"/>
    </location>
</feature>
<dbReference type="InterPro" id="IPR001227">
    <property type="entry name" value="Ac_transferase_dom_sf"/>
</dbReference>
<gene>
    <name evidence="6" type="ORF">EOK75_08340</name>
</gene>
<dbReference type="SUPFAM" id="SSF55048">
    <property type="entry name" value="Probable ACP-binding domain of malonyl-CoA ACP transacylase"/>
    <property type="match status" value="1"/>
</dbReference>
<dbReference type="PROSITE" id="PS00012">
    <property type="entry name" value="PHOSPHOPANTETHEINE"/>
    <property type="match status" value="1"/>
</dbReference>
<dbReference type="CDD" id="cd00833">
    <property type="entry name" value="PKS"/>
    <property type="match status" value="1"/>
</dbReference>
<evidence type="ECO:0000256" key="3">
    <source>
        <dbReference type="ARBA" id="ARBA00022679"/>
    </source>
</evidence>
<dbReference type="PROSITE" id="PS50075">
    <property type="entry name" value="CARRIER"/>
    <property type="match status" value="1"/>
</dbReference>
<keyword evidence="7" id="KW-1185">Reference proteome</keyword>
<evidence type="ECO:0000313" key="7">
    <source>
        <dbReference type="Proteomes" id="UP000298631"/>
    </source>
</evidence>
<keyword evidence="1" id="KW-0596">Phosphopantetheine</keyword>
<dbReference type="Gene3D" id="3.30.70.250">
    <property type="entry name" value="Malonyl-CoA ACP transacylase, ACP-binding"/>
    <property type="match status" value="1"/>
</dbReference>
<dbReference type="RefSeq" id="WP_137193510.1">
    <property type="nucleotide sequence ID" value="NZ_CP039964.1"/>
</dbReference>
<evidence type="ECO:0000259" key="5">
    <source>
        <dbReference type="PROSITE" id="PS52004"/>
    </source>
</evidence>
<dbReference type="PANTHER" id="PTHR43775:SF51">
    <property type="entry name" value="INACTIVE PHENOLPHTHIOCEROL SYNTHESIS POLYKETIDE SYNTHASE TYPE I PKS1-RELATED"/>
    <property type="match status" value="1"/>
</dbReference>
<dbReference type="Pfam" id="PF00698">
    <property type="entry name" value="Acyl_transf_1"/>
    <property type="match status" value="1"/>
</dbReference>
<evidence type="ECO:0000259" key="4">
    <source>
        <dbReference type="PROSITE" id="PS50075"/>
    </source>
</evidence>
<dbReference type="SUPFAM" id="SSF52151">
    <property type="entry name" value="FabD/lysophospholipase-like"/>
    <property type="match status" value="1"/>
</dbReference>
<feature type="domain" description="Carrier" evidence="4">
    <location>
        <begin position="1351"/>
        <end position="1427"/>
    </location>
</feature>
<keyword evidence="6" id="KW-0012">Acyltransferase</keyword>
<evidence type="ECO:0000256" key="1">
    <source>
        <dbReference type="ARBA" id="ARBA00022450"/>
    </source>
</evidence>
<dbReference type="Pfam" id="PF02801">
    <property type="entry name" value="Ketoacyl-synt_C"/>
    <property type="match status" value="1"/>
</dbReference>
<dbReference type="Pfam" id="PF00550">
    <property type="entry name" value="PP-binding"/>
    <property type="match status" value="1"/>
</dbReference>
<dbReference type="Gene3D" id="3.30.70.3290">
    <property type="match status" value="1"/>
</dbReference>
<dbReference type="SMART" id="SM00823">
    <property type="entry name" value="PKS_PP"/>
    <property type="match status" value="1"/>
</dbReference>
<dbReference type="InterPro" id="IPR016039">
    <property type="entry name" value="Thiolase-like"/>
</dbReference>
<dbReference type="SUPFAM" id="SSF47336">
    <property type="entry name" value="ACP-like"/>
    <property type="match status" value="1"/>
</dbReference>
<dbReference type="EMBL" id="CP039964">
    <property type="protein sequence ID" value="QCO55749.1"/>
    <property type="molecule type" value="Genomic_DNA"/>
</dbReference>
<dbReference type="InterPro" id="IPR036291">
    <property type="entry name" value="NAD(P)-bd_dom_sf"/>
</dbReference>
<dbReference type="SUPFAM" id="SSF51735">
    <property type="entry name" value="NAD(P)-binding Rossmann-fold domains"/>
    <property type="match status" value="2"/>
</dbReference>
<dbReference type="Proteomes" id="UP000298631">
    <property type="component" value="Chromosome"/>
</dbReference>
<dbReference type="Pfam" id="PF08659">
    <property type="entry name" value="KR"/>
    <property type="match status" value="1"/>
</dbReference>
<dbReference type="SMART" id="SM00827">
    <property type="entry name" value="PKS_AT"/>
    <property type="match status" value="1"/>
</dbReference>
<dbReference type="Gene3D" id="3.40.366.10">
    <property type="entry name" value="Malonyl-Coenzyme A Acyl Carrier Protein, domain 2"/>
    <property type="match status" value="1"/>
</dbReference>
<dbReference type="PANTHER" id="PTHR43775">
    <property type="entry name" value="FATTY ACID SYNTHASE"/>
    <property type="match status" value="1"/>
</dbReference>
<accession>A0A4P8EG34</accession>
<dbReference type="InterPro" id="IPR016036">
    <property type="entry name" value="Malonyl_transacylase_ACP-bd"/>
</dbReference>
<dbReference type="InterPro" id="IPR016035">
    <property type="entry name" value="Acyl_Trfase/lysoPLipase"/>
</dbReference>
<dbReference type="InterPro" id="IPR014031">
    <property type="entry name" value="Ketoacyl_synth_C"/>
</dbReference>
<evidence type="ECO:0000256" key="2">
    <source>
        <dbReference type="ARBA" id="ARBA00022553"/>
    </source>
</evidence>
<dbReference type="OrthoDB" id="9778690at2"/>
<protein>
    <submittedName>
        <fullName evidence="6">Acyltransferase domain-containing protein</fullName>
    </submittedName>
</protein>
<sequence>MTDPTQADMGEMQDLLHRARVQIERSNQPANEKIAVIGMSARLPGAADLDEFWDLLRDRASGLRAVTPKDLTAAQAGKEAQDAQYVPVWGGPPEADGFDAAFFGYAPREAELLDPQQRMFLECAWHALEHAGYDTTRLDRAVGVYAGSALAGHLLRVADRADQLAAGLANIGGMVAARASFHMDLTGPSVGVQTTCSSALVALHQAIQGLRNGDCSMAIAGAVAVNQPRPEGYLHQPDGISAPDGCCRPFDADAAGTVFTNGAGVVVLKRLGDALADGDTVHGVLLGSAVNNDGGNKVSITAPSVAGQAGVLAAALRNAGVTPKDIDFIETHGTGTALGDPIELAALNRSYGKGLIAVGQRCALGAVKGNLGHLDAAAGMAGLLKVLLSLRHDYLPGTVHFNAPNPKCDFGPFDVLAEGRDWPIDADRPRRAGLSAFGIGGTNAHLIVEEPPAQQRTTPADGTHMLPLSARTPEGLATMRVQLADHLERADAPSLADCAYTLQSGRKAFDHRQFVVAATRQDAIAALRDEASQPIAPLKAPDPVFVFSGQGSQRSGMCRDLYAADAVFAAALDECLALLPADLDMRRLLLTACDDAKIDETRYTQPALFATEYALARMWMARGVAPVAMLGHSIGEYVAATLAGVFSLADALRVICARGALMQACAPGAMLSVMMSEREAKGALPEGVEIAAVNAPRNVTLSGPAVAIAELARQFDQSGIGCRTLRTSHGFHSAAMEPALDGFRAVLGEVTLHPPQTAILSNVTGDWMTEAEATDPAYWVKHLRAPVRFGDCVAEVMALDHPLLVEIGPGVGLSRLARQQLGQKGRSIATLPDAGARDGAIETQQASGALWAAGVALRPKAAGRRVPLPGYPFERQTFWLPPKPQGAEPASNRGLFYQPIWQRVPISQACGNDPRLVFGKVLPLEGMLAVKDSDDGSFQETDHGFRIDPLNPDHYVQVLRKVETRRIIVTGTKDLAARVMALAAALTELGDQADVTVLGTGMQEVTGAETLCPDTAAALGLVAVLRQELPGVTCRSIDLPESGADPALGLVLAMDHGDALHLALRGGYLWQLDDTPTPLATAEGLPLANGPFLIVGDLVNGLAHVFVKALGQQNAQLVLAGTGLPDRKDWDSWLATHGPQNPASRMIAALRGLDARIYNGDDGDPLWLDSVLSDAEGEMGPIAGVFHSAAMGDAHFAPLTQITLAEAKRVIDVKRRGMRALRQALAKRSATFCLLQSSLSSVVGGHGFAAYAAANAWLDTETLCARRQGKTIWQAVRWDVAETGSIGTAAQASATRVLTESDVWQAVHAVLAQPQAGLVSVSHGDLRERLLARPPEPSEPTERQLKTAFVAPRNDYEIAVANVMSEMLGVADIGAEDNFFELGGHSLLAIQIINRLRKDFGVELPVRALLYEAPTVAGIAAAVEKASADAARDLSLLDSLLDEFEIQPTETK</sequence>
<dbReference type="InterPro" id="IPR020841">
    <property type="entry name" value="PKS_Beta-ketoAc_synthase_dom"/>
</dbReference>
<dbReference type="GO" id="GO:0044550">
    <property type="term" value="P:secondary metabolite biosynthetic process"/>
    <property type="evidence" value="ECO:0007669"/>
    <property type="project" value="UniProtKB-ARBA"/>
</dbReference>
<dbReference type="Gene3D" id="1.10.1200.10">
    <property type="entry name" value="ACP-like"/>
    <property type="match status" value="1"/>
</dbReference>
<dbReference type="GO" id="GO:0006633">
    <property type="term" value="P:fatty acid biosynthetic process"/>
    <property type="evidence" value="ECO:0007669"/>
    <property type="project" value="TreeGrafter"/>
</dbReference>
<dbReference type="InterPro" id="IPR057326">
    <property type="entry name" value="KR_dom"/>
</dbReference>
<dbReference type="InterPro" id="IPR036736">
    <property type="entry name" value="ACP-like_sf"/>
</dbReference>
<dbReference type="InterPro" id="IPR009081">
    <property type="entry name" value="PP-bd_ACP"/>
</dbReference>
<dbReference type="SMART" id="SM00825">
    <property type="entry name" value="PKS_KS"/>
    <property type="match status" value="1"/>
</dbReference>
<dbReference type="Gene3D" id="3.40.50.720">
    <property type="entry name" value="NAD(P)-binding Rossmann-like Domain"/>
    <property type="match status" value="1"/>
</dbReference>
<name>A0A4P8EG34_9RHOB</name>
<proteinExistence type="predicted"/>
<dbReference type="Pfam" id="PF22621">
    <property type="entry name" value="CurL-like_PKS_C"/>
    <property type="match status" value="1"/>
</dbReference>
<dbReference type="Pfam" id="PF00109">
    <property type="entry name" value="ketoacyl-synt"/>
    <property type="match status" value="1"/>
</dbReference>
<dbReference type="SUPFAM" id="SSF53901">
    <property type="entry name" value="Thiolase-like"/>
    <property type="match status" value="1"/>
</dbReference>
<dbReference type="InterPro" id="IPR050091">
    <property type="entry name" value="PKS_NRPS_Biosynth_Enz"/>
</dbReference>
<dbReference type="PROSITE" id="PS52004">
    <property type="entry name" value="KS3_2"/>
    <property type="match status" value="1"/>
</dbReference>
<dbReference type="GO" id="GO:0031177">
    <property type="term" value="F:phosphopantetheine binding"/>
    <property type="evidence" value="ECO:0007669"/>
    <property type="project" value="InterPro"/>
</dbReference>
<keyword evidence="3 6" id="KW-0808">Transferase</keyword>
<dbReference type="GO" id="GO:0004312">
    <property type="term" value="F:fatty acid synthase activity"/>
    <property type="evidence" value="ECO:0007669"/>
    <property type="project" value="TreeGrafter"/>
</dbReference>
<dbReference type="KEGG" id="pseb:EOK75_08340"/>
<dbReference type="InterPro" id="IPR014043">
    <property type="entry name" value="Acyl_transferase_dom"/>
</dbReference>
<dbReference type="InterPro" id="IPR013968">
    <property type="entry name" value="PKS_KR"/>
</dbReference>
<dbReference type="Gene3D" id="3.40.47.10">
    <property type="match status" value="1"/>
</dbReference>
<dbReference type="InterPro" id="IPR006162">
    <property type="entry name" value="Ppantetheine_attach_site"/>
</dbReference>